<protein>
    <submittedName>
        <fullName evidence="3">Conjugative transposon protein TcpC</fullName>
    </submittedName>
</protein>
<keyword evidence="2" id="KW-1133">Transmembrane helix</keyword>
<dbReference type="AlphaFoldDB" id="A0A4R6V3E2"/>
<organism evidence="3 4">
    <name type="scientific">Actinorugispora endophytica</name>
    <dbReference type="NCBI Taxonomy" id="1605990"/>
    <lineage>
        <taxon>Bacteria</taxon>
        <taxon>Bacillati</taxon>
        <taxon>Actinomycetota</taxon>
        <taxon>Actinomycetes</taxon>
        <taxon>Streptosporangiales</taxon>
        <taxon>Nocardiopsidaceae</taxon>
        <taxon>Actinorugispora</taxon>
    </lineage>
</organism>
<name>A0A4R6V3E2_9ACTN</name>
<dbReference type="InterPro" id="IPR024735">
    <property type="entry name" value="TcpC"/>
</dbReference>
<feature type="region of interest" description="Disordered" evidence="1">
    <location>
        <begin position="1"/>
        <end position="41"/>
    </location>
</feature>
<dbReference type="Proteomes" id="UP000295281">
    <property type="component" value="Unassembled WGS sequence"/>
</dbReference>
<dbReference type="Gene3D" id="3.10.450.540">
    <property type="match status" value="1"/>
</dbReference>
<feature type="compositionally biased region" description="Acidic residues" evidence="1">
    <location>
        <begin position="17"/>
        <end position="26"/>
    </location>
</feature>
<dbReference type="CDD" id="cd16428">
    <property type="entry name" value="TcpC_C"/>
    <property type="match status" value="1"/>
</dbReference>
<keyword evidence="4" id="KW-1185">Reference proteome</keyword>
<dbReference type="OrthoDB" id="4084447at2"/>
<accession>A0A4R6V3E2</accession>
<keyword evidence="2" id="KW-0812">Transmembrane</keyword>
<evidence type="ECO:0000313" key="3">
    <source>
        <dbReference type="EMBL" id="TDQ54791.1"/>
    </source>
</evidence>
<dbReference type="Pfam" id="PF12642">
    <property type="entry name" value="TpcC"/>
    <property type="match status" value="1"/>
</dbReference>
<keyword evidence="2" id="KW-0472">Membrane</keyword>
<evidence type="ECO:0000256" key="2">
    <source>
        <dbReference type="SAM" id="Phobius"/>
    </source>
</evidence>
<dbReference type="EMBL" id="SNYN01000001">
    <property type="protein sequence ID" value="TDQ54791.1"/>
    <property type="molecule type" value="Genomic_DNA"/>
</dbReference>
<evidence type="ECO:0000313" key="4">
    <source>
        <dbReference type="Proteomes" id="UP000295281"/>
    </source>
</evidence>
<feature type="transmembrane region" description="Helical" evidence="2">
    <location>
        <begin position="45"/>
        <end position="68"/>
    </location>
</feature>
<gene>
    <name evidence="3" type="ORF">EV190_101107</name>
</gene>
<evidence type="ECO:0000256" key="1">
    <source>
        <dbReference type="SAM" id="MobiDB-lite"/>
    </source>
</evidence>
<dbReference type="RefSeq" id="WP_133739417.1">
    <property type="nucleotide sequence ID" value="NZ_SNYN01000001.1"/>
</dbReference>
<proteinExistence type="predicted"/>
<reference evidence="3 4" key="1">
    <citation type="submission" date="2019-03" db="EMBL/GenBank/DDBJ databases">
        <title>Genomic Encyclopedia of Type Strains, Phase IV (KMG-IV): sequencing the most valuable type-strain genomes for metagenomic binning, comparative biology and taxonomic classification.</title>
        <authorList>
            <person name="Goeker M."/>
        </authorList>
    </citation>
    <scope>NUCLEOTIDE SEQUENCE [LARGE SCALE GENOMIC DNA]</scope>
    <source>
        <strain evidence="3 4">DSM 46770</strain>
    </source>
</reference>
<comment type="caution">
    <text evidence="3">The sequence shown here is derived from an EMBL/GenBank/DDBJ whole genome shotgun (WGS) entry which is preliminary data.</text>
</comment>
<sequence>MARRSTAGRGGVMETDAAADPDETFDADPRRGRSRRPRAGSGGRWWVWVGRAVLWAFILVVIFNGIWLPIRSAVAPPTTQEPVETDVVEFPETAAASLAVRFADVYLNADPEQAGERADTLAEFVPEGRATAFDLPGAQMSATGIEVLVVDIKDENNALVRLAADVNGQPMSLDVPVYADQGGTALVVSGRPALLAAPDKADLPDAPSVEGDTEARAELEPHIEGFFEAYAQNHEHLDRYLEPGAAVAALPQDAMEFGALTEVAVPAATSGSEDVRVARATVVWRLPADEGARPAELTQSYQITVVRDGGSWYVRDIQGAPNSFG</sequence>
<dbReference type="InterPro" id="IPR035628">
    <property type="entry name" value="TcpC_C"/>
</dbReference>